<evidence type="ECO:0000313" key="2">
    <source>
        <dbReference type="Proteomes" id="UP001190700"/>
    </source>
</evidence>
<organism evidence="1 2">
    <name type="scientific">Cymbomonas tetramitiformis</name>
    <dbReference type="NCBI Taxonomy" id="36881"/>
    <lineage>
        <taxon>Eukaryota</taxon>
        <taxon>Viridiplantae</taxon>
        <taxon>Chlorophyta</taxon>
        <taxon>Pyramimonadophyceae</taxon>
        <taxon>Pyramimonadales</taxon>
        <taxon>Pyramimonadaceae</taxon>
        <taxon>Cymbomonas</taxon>
    </lineage>
</organism>
<protein>
    <submittedName>
        <fullName evidence="1">Uncharacterized protein</fullName>
    </submittedName>
</protein>
<gene>
    <name evidence="1" type="ORF">CYMTET_51188</name>
</gene>
<sequence>MPPPPTPSPLATDIESVVSEDCAMALISALEQHLPDQSFPDTIASSGFTVTPRASYPDARPAFRVYFNFMDVSSDDGVSVDYDSDGEIANADSYPDGMTKSVVLGQAPFTPRSLPNSALPAFLLYLRYCVRRAFAFAAPRRSHSRRTCLRRRHA</sequence>
<name>A0AAE0BLS0_9CHLO</name>
<proteinExistence type="predicted"/>
<comment type="caution">
    <text evidence="1">The sequence shown here is derived from an EMBL/GenBank/DDBJ whole genome shotgun (WGS) entry which is preliminary data.</text>
</comment>
<evidence type="ECO:0000313" key="1">
    <source>
        <dbReference type="EMBL" id="KAK3238832.1"/>
    </source>
</evidence>
<dbReference type="Proteomes" id="UP001190700">
    <property type="component" value="Unassembled WGS sequence"/>
</dbReference>
<keyword evidence="2" id="KW-1185">Reference proteome</keyword>
<accession>A0AAE0BLS0</accession>
<dbReference type="EMBL" id="LGRX02034093">
    <property type="protein sequence ID" value="KAK3238832.1"/>
    <property type="molecule type" value="Genomic_DNA"/>
</dbReference>
<reference evidence="1 2" key="1">
    <citation type="journal article" date="2015" name="Genome Biol. Evol.">
        <title>Comparative Genomics of a Bacterivorous Green Alga Reveals Evolutionary Causalities and Consequences of Phago-Mixotrophic Mode of Nutrition.</title>
        <authorList>
            <person name="Burns J.A."/>
            <person name="Paasch A."/>
            <person name="Narechania A."/>
            <person name="Kim E."/>
        </authorList>
    </citation>
    <scope>NUCLEOTIDE SEQUENCE [LARGE SCALE GENOMIC DNA]</scope>
    <source>
        <strain evidence="1 2">PLY_AMNH</strain>
    </source>
</reference>
<dbReference type="AlphaFoldDB" id="A0AAE0BLS0"/>